<evidence type="ECO:0000256" key="1">
    <source>
        <dbReference type="SAM" id="MobiDB-lite"/>
    </source>
</evidence>
<reference evidence="2 3" key="1">
    <citation type="submission" date="2018-02" db="EMBL/GenBank/DDBJ databases">
        <title>8 Nocardia nova and 1 Nocardia cyriacigeorgica strain used for evolution to TMP-SMX.</title>
        <authorList>
            <person name="Mehta H."/>
            <person name="Weng J."/>
            <person name="Shamoo Y."/>
        </authorList>
    </citation>
    <scope>NUCLEOTIDE SEQUENCE [LARGE SCALE GENOMIC DNA]</scope>
    <source>
        <strain evidence="2 3">ATCC 33727</strain>
    </source>
</reference>
<dbReference type="Pfam" id="PF12079">
    <property type="entry name" value="DUF3558"/>
    <property type="match status" value="1"/>
</dbReference>
<name>A0A2T2Z3W3_9NOCA</name>
<dbReference type="Proteomes" id="UP000241647">
    <property type="component" value="Unassembled WGS sequence"/>
</dbReference>
<organism evidence="2 3">
    <name type="scientific">Nocardia nova</name>
    <dbReference type="NCBI Taxonomy" id="37330"/>
    <lineage>
        <taxon>Bacteria</taxon>
        <taxon>Bacillati</taxon>
        <taxon>Actinomycetota</taxon>
        <taxon>Actinomycetes</taxon>
        <taxon>Mycobacteriales</taxon>
        <taxon>Nocardiaceae</taxon>
        <taxon>Nocardia</taxon>
    </lineage>
</organism>
<feature type="region of interest" description="Disordered" evidence="1">
    <location>
        <begin position="39"/>
        <end position="66"/>
    </location>
</feature>
<evidence type="ECO:0000313" key="3">
    <source>
        <dbReference type="Proteomes" id="UP000241647"/>
    </source>
</evidence>
<accession>A0A2T2Z3W3</accession>
<sequence>MMRQRHERFAGGRWMISAAGVALSIGMLLGSAGCSGKSDSASGEKSSTTTLSASSASPKPASNTAWNPCSIPDSDIAAAGLNPARRVGDTSKYGTKFPGWDICGWMSDSWYGLNLYSTNSHTFDEVIHNTTNFADPRTVSVGGRSAVMLDPLYVPQGCTLVFNASSGPVQFELGPKASADQAGDACVEVTRIAAALVKDLPAQ</sequence>
<dbReference type="EMBL" id="PYHS01000007">
    <property type="protein sequence ID" value="PSR62443.1"/>
    <property type="molecule type" value="Genomic_DNA"/>
</dbReference>
<feature type="compositionally biased region" description="Low complexity" evidence="1">
    <location>
        <begin position="45"/>
        <end position="65"/>
    </location>
</feature>
<dbReference type="PROSITE" id="PS51257">
    <property type="entry name" value="PROKAR_LIPOPROTEIN"/>
    <property type="match status" value="1"/>
</dbReference>
<dbReference type="AlphaFoldDB" id="A0A2T2Z3W3"/>
<protein>
    <submittedName>
        <fullName evidence="2">DUF3558 domain-containing protein</fullName>
    </submittedName>
</protein>
<proteinExistence type="predicted"/>
<gene>
    <name evidence="2" type="ORF">C8259_16055</name>
</gene>
<evidence type="ECO:0000313" key="2">
    <source>
        <dbReference type="EMBL" id="PSR62443.1"/>
    </source>
</evidence>
<comment type="caution">
    <text evidence="2">The sequence shown here is derived from an EMBL/GenBank/DDBJ whole genome shotgun (WGS) entry which is preliminary data.</text>
</comment>
<dbReference type="InterPro" id="IPR024520">
    <property type="entry name" value="DUF3558"/>
</dbReference>